<sequence>MGAFCSCLGLSRNDYYDELQDEERRLLEDDNVVGGQYGVLNDTPIMATEDGVEARQEFEALQRVVAKASDNMVDIFEIGDSARPTPAPFAYAGQENRLMRYRNLLSKISGTDDDTDTAHLEPALPPVHVDASATTPVELSSTLYSTTEQLDKEAALVGTFADAAAAMK</sequence>
<keyword evidence="7" id="KW-1185">Reference proteome</keyword>
<keyword evidence="4" id="KW-0564">Palmitate</keyword>
<protein>
    <recommendedName>
        <fullName evidence="8">Late endosomal/lysosomal adaptor and MAPK and MTOR activator 1</fullName>
    </recommendedName>
</protein>
<keyword evidence="5" id="KW-0449">Lipoprotein</keyword>
<reference evidence="6 7" key="1">
    <citation type="submission" date="2015-04" db="EMBL/GenBank/DDBJ databases">
        <title>Genome sequence of Ceratocystis platani, a major pathogen of plane trees.</title>
        <authorList>
            <person name="Belbahri L."/>
        </authorList>
    </citation>
    <scope>NUCLEOTIDE SEQUENCE [LARGE SCALE GENOMIC DNA]</scope>
    <source>
        <strain evidence="6 7">CFO</strain>
    </source>
</reference>
<dbReference type="GO" id="GO:0045121">
    <property type="term" value="C:membrane raft"/>
    <property type="evidence" value="ECO:0007669"/>
    <property type="project" value="InterPro"/>
</dbReference>
<keyword evidence="2" id="KW-0519">Myristate</keyword>
<dbReference type="GO" id="GO:0032008">
    <property type="term" value="P:positive regulation of TOR signaling"/>
    <property type="evidence" value="ECO:0007669"/>
    <property type="project" value="InterPro"/>
</dbReference>
<dbReference type="GO" id="GO:0001919">
    <property type="term" value="P:regulation of receptor recycling"/>
    <property type="evidence" value="ECO:0007669"/>
    <property type="project" value="InterPro"/>
</dbReference>
<dbReference type="OrthoDB" id="5299893at2759"/>
<gene>
    <name evidence="6" type="ORF">CFO_g4950</name>
</gene>
<evidence type="ECO:0000256" key="5">
    <source>
        <dbReference type="ARBA" id="ARBA00023288"/>
    </source>
</evidence>
<organism evidence="6 7">
    <name type="scientific">Ceratocystis fimbriata f. sp. platani</name>
    <dbReference type="NCBI Taxonomy" id="88771"/>
    <lineage>
        <taxon>Eukaryota</taxon>
        <taxon>Fungi</taxon>
        <taxon>Dikarya</taxon>
        <taxon>Ascomycota</taxon>
        <taxon>Pezizomycotina</taxon>
        <taxon>Sordariomycetes</taxon>
        <taxon>Hypocreomycetidae</taxon>
        <taxon>Microascales</taxon>
        <taxon>Ceratocystidaceae</taxon>
        <taxon>Ceratocystis</taxon>
    </lineage>
</organism>
<proteinExistence type="predicted"/>
<evidence type="ECO:0000256" key="4">
    <source>
        <dbReference type="ARBA" id="ARBA00023139"/>
    </source>
</evidence>
<accession>A0A0F8CPQ7</accession>
<evidence type="ECO:0000256" key="1">
    <source>
        <dbReference type="ARBA" id="ARBA00004308"/>
    </source>
</evidence>
<dbReference type="SMART" id="SM01262">
    <property type="entry name" value="LAMTOR"/>
    <property type="match status" value="1"/>
</dbReference>
<evidence type="ECO:0008006" key="8">
    <source>
        <dbReference type="Google" id="ProtNLM"/>
    </source>
</evidence>
<dbReference type="AlphaFoldDB" id="A0A0F8CPQ7"/>
<dbReference type="GO" id="GO:0071230">
    <property type="term" value="P:cellular response to amino acid stimulus"/>
    <property type="evidence" value="ECO:0007669"/>
    <property type="project" value="InterPro"/>
</dbReference>
<keyword evidence="3" id="KW-0472">Membrane</keyword>
<dbReference type="EMBL" id="LBBL01000347">
    <property type="protein sequence ID" value="KKF92702.1"/>
    <property type="molecule type" value="Genomic_DNA"/>
</dbReference>
<dbReference type="Proteomes" id="UP000034841">
    <property type="component" value="Unassembled WGS sequence"/>
</dbReference>
<dbReference type="GO" id="GO:0071986">
    <property type="term" value="C:Ragulator complex"/>
    <property type="evidence" value="ECO:0007669"/>
    <property type="project" value="InterPro"/>
</dbReference>
<dbReference type="Pfam" id="PF15454">
    <property type="entry name" value="LAMTOR"/>
    <property type="match status" value="1"/>
</dbReference>
<evidence type="ECO:0000256" key="3">
    <source>
        <dbReference type="ARBA" id="ARBA00023136"/>
    </source>
</evidence>
<dbReference type="GO" id="GO:0016197">
    <property type="term" value="P:endosomal transport"/>
    <property type="evidence" value="ECO:0007669"/>
    <property type="project" value="InterPro"/>
</dbReference>
<name>A0A0F8CPQ7_CERFI</name>
<comment type="subcellular location">
    <subcellularLocation>
        <location evidence="1">Endomembrane system</location>
    </subcellularLocation>
</comment>
<comment type="caution">
    <text evidence="6">The sequence shown here is derived from an EMBL/GenBank/DDBJ whole genome shotgun (WGS) entry which is preliminary data.</text>
</comment>
<evidence type="ECO:0000256" key="2">
    <source>
        <dbReference type="ARBA" id="ARBA00022707"/>
    </source>
</evidence>
<dbReference type="GO" id="GO:0043410">
    <property type="term" value="P:positive regulation of MAPK cascade"/>
    <property type="evidence" value="ECO:0007669"/>
    <property type="project" value="InterPro"/>
</dbReference>
<evidence type="ECO:0000313" key="6">
    <source>
        <dbReference type="EMBL" id="KKF92702.1"/>
    </source>
</evidence>
<dbReference type="GO" id="GO:0031902">
    <property type="term" value="C:late endosome membrane"/>
    <property type="evidence" value="ECO:0007669"/>
    <property type="project" value="InterPro"/>
</dbReference>
<dbReference type="InterPro" id="IPR028209">
    <property type="entry name" value="LAMTOR1/MEH1"/>
</dbReference>
<evidence type="ECO:0000313" key="7">
    <source>
        <dbReference type="Proteomes" id="UP000034841"/>
    </source>
</evidence>